<keyword evidence="1" id="KW-0378">Hydrolase</keyword>
<comment type="caution">
    <text evidence="2">The sequence shown here is derived from an EMBL/GenBank/DDBJ whole genome shotgun (WGS) entry which is preliminary data.</text>
</comment>
<dbReference type="GO" id="GO:0008296">
    <property type="term" value="F:3'-5'-DNA exonuclease activity"/>
    <property type="evidence" value="ECO:0007669"/>
    <property type="project" value="TreeGrafter"/>
</dbReference>
<dbReference type="EMBL" id="LJSK01000077">
    <property type="protein sequence ID" value="KPI87695.1"/>
    <property type="molecule type" value="Genomic_DNA"/>
</dbReference>
<organism evidence="2 3">
    <name type="scientific">Leptomonas seymouri</name>
    <dbReference type="NCBI Taxonomy" id="5684"/>
    <lineage>
        <taxon>Eukaryota</taxon>
        <taxon>Discoba</taxon>
        <taxon>Euglenozoa</taxon>
        <taxon>Kinetoplastea</taxon>
        <taxon>Metakinetoplastina</taxon>
        <taxon>Trypanosomatida</taxon>
        <taxon>Trypanosomatidae</taxon>
        <taxon>Leishmaniinae</taxon>
        <taxon>Leptomonas</taxon>
    </lineage>
</organism>
<evidence type="ECO:0000256" key="1">
    <source>
        <dbReference type="ARBA" id="ARBA00022722"/>
    </source>
</evidence>
<reference evidence="2 3" key="1">
    <citation type="journal article" date="2015" name="PLoS Pathog.">
        <title>Leptomonas seymouri: Adaptations to the Dixenous Life Cycle Analyzed by Genome Sequencing, Transcriptome Profiling and Co-infection with Leishmania donovani.</title>
        <authorList>
            <person name="Kraeva N."/>
            <person name="Butenko A."/>
            <person name="Hlavacova J."/>
            <person name="Kostygov A."/>
            <person name="Myskova J."/>
            <person name="Grybchuk D."/>
            <person name="Lestinova T."/>
            <person name="Votypka J."/>
            <person name="Volf P."/>
            <person name="Opperdoes F."/>
            <person name="Flegontov P."/>
            <person name="Lukes J."/>
            <person name="Yurchenko V."/>
        </authorList>
    </citation>
    <scope>NUCLEOTIDE SEQUENCE [LARGE SCALE GENOMIC DNA]</scope>
    <source>
        <strain evidence="2 3">ATCC 30220</strain>
    </source>
</reference>
<evidence type="ECO:0000313" key="2">
    <source>
        <dbReference type="EMBL" id="KPI87695.1"/>
    </source>
</evidence>
<dbReference type="InterPro" id="IPR001130">
    <property type="entry name" value="TatD-like"/>
</dbReference>
<dbReference type="GO" id="GO:0005829">
    <property type="term" value="C:cytosol"/>
    <property type="evidence" value="ECO:0007669"/>
    <property type="project" value="TreeGrafter"/>
</dbReference>
<dbReference type="SUPFAM" id="SSF51556">
    <property type="entry name" value="Metallo-dependent hydrolases"/>
    <property type="match status" value="1"/>
</dbReference>
<dbReference type="Pfam" id="PF01026">
    <property type="entry name" value="TatD_DNase"/>
    <property type="match status" value="1"/>
</dbReference>
<gene>
    <name evidence="2" type="ORF">ABL78_3233</name>
</gene>
<name>A0A0N1IL51_LEPSE</name>
<dbReference type="Proteomes" id="UP000038009">
    <property type="component" value="Unassembled WGS sequence"/>
</dbReference>
<keyword evidence="1" id="KW-0540">Nuclease</keyword>
<evidence type="ECO:0000313" key="3">
    <source>
        <dbReference type="Proteomes" id="UP000038009"/>
    </source>
</evidence>
<dbReference type="AlphaFoldDB" id="A0A0N1IL51"/>
<dbReference type="InterPro" id="IPR050891">
    <property type="entry name" value="TatD-type_Hydrolase"/>
</dbReference>
<protein>
    <submittedName>
        <fullName evidence="2">Uncharacterized protein</fullName>
    </submittedName>
</protein>
<keyword evidence="3" id="KW-1185">Reference proteome</keyword>
<dbReference type="VEuPathDB" id="TriTrypDB:Lsey_0077_0220"/>
<proteinExistence type="predicted"/>
<dbReference type="OrthoDB" id="6079689at2759"/>
<dbReference type="Gene3D" id="3.20.20.140">
    <property type="entry name" value="Metal-dependent hydrolases"/>
    <property type="match status" value="1"/>
</dbReference>
<dbReference type="InterPro" id="IPR032466">
    <property type="entry name" value="Metal_Hydrolase"/>
</dbReference>
<dbReference type="PANTHER" id="PTHR10060">
    <property type="entry name" value="TATD FAMILY DEOXYRIBONUCLEASE"/>
    <property type="match status" value="1"/>
</dbReference>
<dbReference type="PANTHER" id="PTHR10060:SF14">
    <property type="entry name" value="RELATED DEOXYRIBONUCLEASE, PUTATIVE-RELATED"/>
    <property type="match status" value="1"/>
</dbReference>
<dbReference type="OMA" id="CCPREVQ"/>
<accession>A0A0N1IL51</accession>
<sequence>MPATLPVRAPPYLVDIAANLTDCVFRGVDWKGNRVHEDDFDFMLARAQEHNVQQIIITGTSLAQSAKAIALCRRYPDRRLRCTVGVHPAHSGEFLRPLDHAEVERVVNSDTSVVQPQYARAEICTQEMEERYAAERLAYLVDLIEKNRDVVVAVGEIGIDYAELMCCPREVQEKYFERQLAAFAPLHLPFLLHSRDCGMVFAHQLQSIWARCKPDLSSPELRGVVHSFNGSREEQDTLLSMGLYLSVNGSAFREKALADQVAAIPLNRLMLESDAPWCDVRPKDYGAAFVTTTFRTIKRKKPFELGACLERRNEPCHLVQVLEAYMGSRRASPEISAIEQAAVDAEQVVAAVYDNCHTLFKL</sequence>